<evidence type="ECO:0000313" key="3">
    <source>
        <dbReference type="Proteomes" id="UP001283361"/>
    </source>
</evidence>
<name>A0AAE1DM03_9GAST</name>
<keyword evidence="1" id="KW-1133">Transmembrane helix</keyword>
<sequence>MTTGHLSSSSSSLENHNFVSRTVQWSRTWLSQHRTRWLSFQLVSAQRLEGAEFTSNLQTTITTTKAVTFTAILTTIIFIFTFDINKTFRESKQCNSNYKIKSECRHFLAELSP</sequence>
<keyword evidence="1" id="KW-0812">Transmembrane</keyword>
<evidence type="ECO:0008006" key="4">
    <source>
        <dbReference type="Google" id="ProtNLM"/>
    </source>
</evidence>
<organism evidence="2 3">
    <name type="scientific">Elysia crispata</name>
    <name type="common">lettuce slug</name>
    <dbReference type="NCBI Taxonomy" id="231223"/>
    <lineage>
        <taxon>Eukaryota</taxon>
        <taxon>Metazoa</taxon>
        <taxon>Spiralia</taxon>
        <taxon>Lophotrochozoa</taxon>
        <taxon>Mollusca</taxon>
        <taxon>Gastropoda</taxon>
        <taxon>Heterobranchia</taxon>
        <taxon>Euthyneura</taxon>
        <taxon>Panpulmonata</taxon>
        <taxon>Sacoglossa</taxon>
        <taxon>Placobranchoidea</taxon>
        <taxon>Plakobranchidae</taxon>
        <taxon>Elysia</taxon>
    </lineage>
</organism>
<protein>
    <recommendedName>
        <fullName evidence="4">Transmembrane protein</fullName>
    </recommendedName>
</protein>
<gene>
    <name evidence="2" type="ORF">RRG08_013846</name>
</gene>
<comment type="caution">
    <text evidence="2">The sequence shown here is derived from an EMBL/GenBank/DDBJ whole genome shotgun (WGS) entry which is preliminary data.</text>
</comment>
<accession>A0AAE1DM03</accession>
<feature type="transmembrane region" description="Helical" evidence="1">
    <location>
        <begin position="66"/>
        <end position="84"/>
    </location>
</feature>
<dbReference type="Proteomes" id="UP001283361">
    <property type="component" value="Unassembled WGS sequence"/>
</dbReference>
<dbReference type="AlphaFoldDB" id="A0AAE1DM03"/>
<keyword evidence="3" id="KW-1185">Reference proteome</keyword>
<dbReference type="EMBL" id="JAWDGP010003428">
    <property type="protein sequence ID" value="KAK3774343.1"/>
    <property type="molecule type" value="Genomic_DNA"/>
</dbReference>
<keyword evidence="1" id="KW-0472">Membrane</keyword>
<evidence type="ECO:0000256" key="1">
    <source>
        <dbReference type="SAM" id="Phobius"/>
    </source>
</evidence>
<proteinExistence type="predicted"/>
<reference evidence="2" key="1">
    <citation type="journal article" date="2023" name="G3 (Bethesda)">
        <title>A reference genome for the long-term kleptoplast-retaining sea slug Elysia crispata morphotype clarki.</title>
        <authorList>
            <person name="Eastman K.E."/>
            <person name="Pendleton A.L."/>
            <person name="Shaikh M.A."/>
            <person name="Suttiyut T."/>
            <person name="Ogas R."/>
            <person name="Tomko P."/>
            <person name="Gavelis G."/>
            <person name="Widhalm J.R."/>
            <person name="Wisecaver J.H."/>
        </authorList>
    </citation>
    <scope>NUCLEOTIDE SEQUENCE</scope>
    <source>
        <strain evidence="2">ECLA1</strain>
    </source>
</reference>
<evidence type="ECO:0000313" key="2">
    <source>
        <dbReference type="EMBL" id="KAK3774343.1"/>
    </source>
</evidence>